<gene>
    <name evidence="2" type="ORF">GALLR39Z86_07190</name>
</gene>
<dbReference type="InterPro" id="IPR052512">
    <property type="entry name" value="4CMD/NDH-1_regulator"/>
</dbReference>
<dbReference type="Proteomes" id="UP001144313">
    <property type="component" value="Unassembled WGS sequence"/>
</dbReference>
<dbReference type="InterPro" id="IPR029032">
    <property type="entry name" value="AhpD-like"/>
</dbReference>
<accession>A0A9W6G5U1</accession>
<evidence type="ECO:0000313" key="3">
    <source>
        <dbReference type="Proteomes" id="UP001144313"/>
    </source>
</evidence>
<dbReference type="PANTHER" id="PTHR33570">
    <property type="entry name" value="4-CARBOXYMUCONOLACTONE DECARBOXYLASE FAMILY PROTEIN"/>
    <property type="match status" value="1"/>
</dbReference>
<dbReference type="InterPro" id="IPR003779">
    <property type="entry name" value="CMD-like"/>
</dbReference>
<evidence type="ECO:0000313" key="2">
    <source>
        <dbReference type="EMBL" id="GLI40869.1"/>
    </source>
</evidence>
<evidence type="ECO:0000259" key="1">
    <source>
        <dbReference type="Pfam" id="PF02627"/>
    </source>
</evidence>
<sequence>MEHPYGRHERGLKTLQHLSGEAEPTVVTSLADIAPDLGRFIAEFAYGDVLTRPELDLRDRELVTIGALAALGNAAPQLRFHINGALNAGCTRAEVIEALIQIAVYAGFPAAINAVEAAREVFAARDAADSPD</sequence>
<dbReference type="PANTHER" id="PTHR33570:SF10">
    <property type="entry name" value="GAMMA-CARBOXYMUCONOLACTONE DECARBOXYLASE"/>
    <property type="match status" value="1"/>
</dbReference>
<keyword evidence="3" id="KW-1185">Reference proteome</keyword>
<organism evidence="2 3">
    <name type="scientific">Glycomyces algeriensis</name>
    <dbReference type="NCBI Taxonomy" id="256037"/>
    <lineage>
        <taxon>Bacteria</taxon>
        <taxon>Bacillati</taxon>
        <taxon>Actinomycetota</taxon>
        <taxon>Actinomycetes</taxon>
        <taxon>Glycomycetales</taxon>
        <taxon>Glycomycetaceae</taxon>
        <taxon>Glycomyces</taxon>
    </lineage>
</organism>
<feature type="domain" description="Carboxymuconolactone decarboxylase-like" evidence="1">
    <location>
        <begin position="35"/>
        <end position="120"/>
    </location>
</feature>
<protein>
    <submittedName>
        <fullName evidence="2">4-carboxymuconolactone decarboxylase</fullName>
    </submittedName>
</protein>
<dbReference type="AlphaFoldDB" id="A0A9W6G5U1"/>
<dbReference type="Pfam" id="PF02627">
    <property type="entry name" value="CMD"/>
    <property type="match status" value="1"/>
</dbReference>
<dbReference type="RefSeq" id="WP_270116895.1">
    <property type="nucleotide sequence ID" value="NZ_BAAAOL010000009.1"/>
</dbReference>
<dbReference type="Gene3D" id="1.20.1290.10">
    <property type="entry name" value="AhpD-like"/>
    <property type="match status" value="1"/>
</dbReference>
<comment type="caution">
    <text evidence="2">The sequence shown here is derived from an EMBL/GenBank/DDBJ whole genome shotgun (WGS) entry which is preliminary data.</text>
</comment>
<dbReference type="SUPFAM" id="SSF69118">
    <property type="entry name" value="AhpD-like"/>
    <property type="match status" value="1"/>
</dbReference>
<dbReference type="GO" id="GO:0051920">
    <property type="term" value="F:peroxiredoxin activity"/>
    <property type="evidence" value="ECO:0007669"/>
    <property type="project" value="InterPro"/>
</dbReference>
<dbReference type="EMBL" id="BSDT01000001">
    <property type="protein sequence ID" value="GLI40869.1"/>
    <property type="molecule type" value="Genomic_DNA"/>
</dbReference>
<proteinExistence type="predicted"/>
<reference evidence="2" key="1">
    <citation type="submission" date="2022-12" db="EMBL/GenBank/DDBJ databases">
        <title>Reference genome sequencing for broad-spectrum identification of bacterial and archaeal isolates by mass spectrometry.</title>
        <authorList>
            <person name="Sekiguchi Y."/>
            <person name="Tourlousse D.M."/>
        </authorList>
    </citation>
    <scope>NUCLEOTIDE SEQUENCE</scope>
    <source>
        <strain evidence="2">LLR39Z86</strain>
    </source>
</reference>
<name>A0A9W6G5U1_9ACTN</name>